<evidence type="ECO:0000313" key="2">
    <source>
        <dbReference type="EMBL" id="ACJ75345.1"/>
    </source>
</evidence>
<feature type="transmembrane region" description="Helical" evidence="1">
    <location>
        <begin position="62"/>
        <end position="81"/>
    </location>
</feature>
<gene>
    <name evidence="2" type="ordered locus">THA_885</name>
</gene>
<dbReference type="RefSeq" id="WP_012579860.1">
    <property type="nucleotide sequence ID" value="NC_011653.1"/>
</dbReference>
<feature type="transmembrane region" description="Helical" evidence="1">
    <location>
        <begin position="221"/>
        <end position="242"/>
    </location>
</feature>
<feature type="transmembrane region" description="Helical" evidence="1">
    <location>
        <begin position="106"/>
        <end position="130"/>
    </location>
</feature>
<dbReference type="NCBIfam" id="TIGR04370">
    <property type="entry name" value="glyco_rpt_poly"/>
    <property type="match status" value="1"/>
</dbReference>
<feature type="transmembrane region" description="Helical" evidence="1">
    <location>
        <begin position="370"/>
        <end position="385"/>
    </location>
</feature>
<dbReference type="HOGENOM" id="CLU_713578_0_0_0"/>
<feature type="transmembrane region" description="Helical" evidence="1">
    <location>
        <begin position="249"/>
        <end position="265"/>
    </location>
</feature>
<accession>B7IGY1</accession>
<feature type="transmembrane region" description="Helical" evidence="1">
    <location>
        <begin position="150"/>
        <end position="169"/>
    </location>
</feature>
<name>B7IGY1_THEAB</name>
<protein>
    <submittedName>
        <fullName evidence="2">Membrane protein, putative</fullName>
    </submittedName>
</protein>
<evidence type="ECO:0000313" key="3">
    <source>
        <dbReference type="Proteomes" id="UP000002453"/>
    </source>
</evidence>
<evidence type="ECO:0000256" key="1">
    <source>
        <dbReference type="SAM" id="Phobius"/>
    </source>
</evidence>
<dbReference type="OrthoDB" id="9817884at2"/>
<keyword evidence="1" id="KW-0472">Membrane</keyword>
<dbReference type="AlphaFoldDB" id="B7IGY1"/>
<feature type="transmembrane region" description="Helical" evidence="1">
    <location>
        <begin position="24"/>
        <end position="42"/>
    </location>
</feature>
<feature type="transmembrane region" description="Helical" evidence="1">
    <location>
        <begin position="344"/>
        <end position="364"/>
    </location>
</feature>
<dbReference type="EMBL" id="CP001185">
    <property type="protein sequence ID" value="ACJ75345.1"/>
    <property type="molecule type" value="Genomic_DNA"/>
</dbReference>
<dbReference type="Proteomes" id="UP000002453">
    <property type="component" value="Chromosome"/>
</dbReference>
<dbReference type="KEGG" id="taf:THA_885"/>
<organism evidence="2 3">
    <name type="scientific">Thermosipho africanus (strain TCF52B)</name>
    <dbReference type="NCBI Taxonomy" id="484019"/>
    <lineage>
        <taxon>Bacteria</taxon>
        <taxon>Thermotogati</taxon>
        <taxon>Thermotogota</taxon>
        <taxon>Thermotogae</taxon>
        <taxon>Thermotogales</taxon>
        <taxon>Fervidobacteriaceae</taxon>
        <taxon>Thermosipho</taxon>
    </lineage>
</organism>
<reference evidence="2 3" key="1">
    <citation type="journal article" date="2009" name="J. Bacteriol.">
        <title>The genome of Thermosipho africanus TCF52B: lateral genetic connections to the Firmicutes and Archaea.</title>
        <authorList>
            <person name="Nesboe C.L."/>
            <person name="Bapteste E."/>
            <person name="Curtis B."/>
            <person name="Dahle H."/>
            <person name="Lopez P."/>
            <person name="Macleod D."/>
            <person name="Dlutek M."/>
            <person name="Bowman S."/>
            <person name="Zhaxybayeva O."/>
            <person name="Birkeland N.-K."/>
            <person name="Doolittle W.F."/>
        </authorList>
    </citation>
    <scope>NUCLEOTIDE SEQUENCE [LARGE SCALE GENOMIC DNA]</scope>
    <source>
        <strain evidence="2 3">TCF52B</strain>
    </source>
</reference>
<keyword evidence="1" id="KW-1133">Transmembrane helix</keyword>
<feature type="transmembrane region" description="Helical" evidence="1">
    <location>
        <begin position="181"/>
        <end position="209"/>
    </location>
</feature>
<dbReference type="STRING" id="484019.THA_885"/>
<keyword evidence="1" id="KW-0812">Transmembrane</keyword>
<proteinExistence type="predicted"/>
<sequence>MSYLIILLIISYFVYSLDKYSKKIFSISVILILSQFTFSYVFYNSEINRKWIFIYDKPKMSWSFLIFFLLFIFGILWGYYFQEKVKFVFSFLPARSLKYSKFKLKLMYYFLAILSILAFSIAISGVNINFLVVSPRLYEQQFGRSTLINYLYFLNVVAIILSVYYRYLFQKRIKYSKIINILLIFISFFHGIKFTIFDTFLYPIIFSYVVNDDLKTIKDFITRYIIVLIFLFIAIVLFFIFVRGNGVAGIYNYFFSSVYNYFYNIETRPFQFVNPLRLFIPREFNLNFKFEIWGIYGYSLNDGYNTYTGFSMLYSIFNIFYPFIYFPYLLLLIKNFYLKKESGLLNSFLLTYLLYCNLMMFFSWQFTKSKYIYYIFVVFIIDIFSRKRNCIKSF</sequence>
<keyword evidence="3" id="KW-1185">Reference proteome</keyword>
<feature type="transmembrane region" description="Helical" evidence="1">
    <location>
        <begin position="312"/>
        <end position="332"/>
    </location>
</feature>
<dbReference type="eggNOG" id="ENOG50348WU">
    <property type="taxonomic scope" value="Bacteria"/>
</dbReference>